<organism evidence="2 3">
    <name type="scientific">Gordonia paraffinivorans</name>
    <dbReference type="NCBI Taxonomy" id="175628"/>
    <lineage>
        <taxon>Bacteria</taxon>
        <taxon>Bacillati</taxon>
        <taxon>Actinomycetota</taxon>
        <taxon>Actinomycetes</taxon>
        <taxon>Mycobacteriales</taxon>
        <taxon>Gordoniaceae</taxon>
        <taxon>Gordonia</taxon>
    </lineage>
</organism>
<name>A0ABD7V134_9ACTN</name>
<keyword evidence="1" id="KW-0472">Membrane</keyword>
<gene>
    <name evidence="2" type="ORF">NCTC8139_01314</name>
</gene>
<dbReference type="Gene3D" id="2.130.10.10">
    <property type="entry name" value="YVTN repeat-like/Quinoprotein amine dehydrogenase"/>
    <property type="match status" value="1"/>
</dbReference>
<dbReference type="Proteomes" id="UP000360750">
    <property type="component" value="Unassembled WGS sequence"/>
</dbReference>
<dbReference type="SUPFAM" id="SSF50998">
    <property type="entry name" value="Quinoprotein alcohol dehydrogenase-like"/>
    <property type="match status" value="1"/>
</dbReference>
<dbReference type="AlphaFoldDB" id="A0ABD7V134"/>
<dbReference type="InterPro" id="IPR011047">
    <property type="entry name" value="Quinoprotein_ADH-like_sf"/>
</dbReference>
<keyword evidence="1" id="KW-0812">Transmembrane</keyword>
<proteinExistence type="predicted"/>
<keyword evidence="1" id="KW-1133">Transmembrane helix</keyword>
<comment type="caution">
    <text evidence="2">The sequence shown here is derived from an EMBL/GenBank/DDBJ whole genome shotgun (WGS) entry which is preliminary data.</text>
</comment>
<dbReference type="InterPro" id="IPR015943">
    <property type="entry name" value="WD40/YVTN_repeat-like_dom_sf"/>
</dbReference>
<evidence type="ECO:0000313" key="3">
    <source>
        <dbReference type="Proteomes" id="UP000360750"/>
    </source>
</evidence>
<feature type="transmembrane region" description="Helical" evidence="1">
    <location>
        <begin position="12"/>
        <end position="32"/>
    </location>
</feature>
<evidence type="ECO:0000313" key="2">
    <source>
        <dbReference type="EMBL" id="VFA82947.1"/>
    </source>
</evidence>
<dbReference type="RefSeq" id="WP_131733753.1">
    <property type="nucleotide sequence ID" value="NZ_CAACYD010000005.1"/>
</dbReference>
<reference evidence="2 3" key="1">
    <citation type="submission" date="2019-02" db="EMBL/GenBank/DDBJ databases">
        <authorList>
            <consortium name="Pathogen Informatics"/>
        </authorList>
    </citation>
    <scope>NUCLEOTIDE SEQUENCE [LARGE SCALE GENOMIC DNA]</scope>
    <source>
        <strain evidence="2 3">3012STDY6756503</strain>
    </source>
</reference>
<protein>
    <submittedName>
        <fullName evidence="2">PQQ enzyme repeat</fullName>
    </submittedName>
</protein>
<dbReference type="EMBL" id="CAACYD010000005">
    <property type="protein sequence ID" value="VFA82947.1"/>
    <property type="molecule type" value="Genomic_DNA"/>
</dbReference>
<dbReference type="GeneID" id="60749342"/>
<accession>A0ABD7V134</accession>
<sequence length="492" mass="51991">MADRRKGILSGVAAVAIGVIAVTCALVVSLVVPQSVHGSATLPGQYAALAGEPGDDPSVEPLPGPPGRKWEVTADSVFGSGSQVGDSAPVLYLIPFDANDRMIVAAGLPGLGDPAAVIALDPASGKPLWPGASEFRANGCALSRDDKLACVQTTDDDEKATEVAFLDPGSGKVTGTASAEFGKGRIDRAGDGFLVTTAVYQKDDEGRTTKTETLTRFDSAGGKRWSQTLPVDYSQAAVSEAGNVVVAGDDRTGVRAMSLPTGEILYDSADDPATKPKDETTSSGVRLGVAATGTGFAVSVTDYPRRTLRLFNSYGVQTAELKDVAVADIWPVATETDLIAVEGEDKSDNDIVGAVSSGQKKLLWSADAYHGHDIELLGGRYVAMQRLADPQGYEWTFFDATTGEPGPPILMSIYQRFEAFDGNRLIFEGDARRDEPGPPAFTAYDPKTGRPVWRLKETRSADEVNVRIVGPYLFVLDAREGPNPVAKMSRFA</sequence>
<evidence type="ECO:0000256" key="1">
    <source>
        <dbReference type="SAM" id="Phobius"/>
    </source>
</evidence>